<keyword evidence="1" id="KW-0812">Transmembrane</keyword>
<dbReference type="Proteomes" id="UP000813461">
    <property type="component" value="Unassembled WGS sequence"/>
</dbReference>
<proteinExistence type="predicted"/>
<gene>
    <name evidence="2" type="ORF">FB567DRAFT_617394</name>
</gene>
<name>A0A8K0VRR7_9PLEO</name>
<protein>
    <submittedName>
        <fullName evidence="2">Uncharacterized protein</fullName>
    </submittedName>
</protein>
<accession>A0A8K0VRR7</accession>
<keyword evidence="3" id="KW-1185">Reference proteome</keyword>
<comment type="caution">
    <text evidence="2">The sequence shown here is derived from an EMBL/GenBank/DDBJ whole genome shotgun (WGS) entry which is preliminary data.</text>
</comment>
<dbReference type="EMBL" id="JAGMVJ010000041">
    <property type="protein sequence ID" value="KAH7066469.1"/>
    <property type="molecule type" value="Genomic_DNA"/>
</dbReference>
<organism evidence="2 3">
    <name type="scientific">Paraphoma chrysanthemicola</name>
    <dbReference type="NCBI Taxonomy" id="798071"/>
    <lineage>
        <taxon>Eukaryota</taxon>
        <taxon>Fungi</taxon>
        <taxon>Dikarya</taxon>
        <taxon>Ascomycota</taxon>
        <taxon>Pezizomycotina</taxon>
        <taxon>Dothideomycetes</taxon>
        <taxon>Pleosporomycetidae</taxon>
        <taxon>Pleosporales</taxon>
        <taxon>Pleosporineae</taxon>
        <taxon>Phaeosphaeriaceae</taxon>
        <taxon>Paraphoma</taxon>
    </lineage>
</organism>
<keyword evidence="1" id="KW-1133">Transmembrane helix</keyword>
<reference evidence="2" key="1">
    <citation type="journal article" date="2021" name="Nat. Commun.">
        <title>Genetic determinants of endophytism in the Arabidopsis root mycobiome.</title>
        <authorList>
            <person name="Mesny F."/>
            <person name="Miyauchi S."/>
            <person name="Thiergart T."/>
            <person name="Pickel B."/>
            <person name="Atanasova L."/>
            <person name="Karlsson M."/>
            <person name="Huettel B."/>
            <person name="Barry K.W."/>
            <person name="Haridas S."/>
            <person name="Chen C."/>
            <person name="Bauer D."/>
            <person name="Andreopoulos W."/>
            <person name="Pangilinan J."/>
            <person name="LaButti K."/>
            <person name="Riley R."/>
            <person name="Lipzen A."/>
            <person name="Clum A."/>
            <person name="Drula E."/>
            <person name="Henrissat B."/>
            <person name="Kohler A."/>
            <person name="Grigoriev I.V."/>
            <person name="Martin F.M."/>
            <person name="Hacquard S."/>
        </authorList>
    </citation>
    <scope>NUCLEOTIDE SEQUENCE</scope>
    <source>
        <strain evidence="2">MPI-SDFR-AT-0120</strain>
    </source>
</reference>
<evidence type="ECO:0000313" key="2">
    <source>
        <dbReference type="EMBL" id="KAH7066469.1"/>
    </source>
</evidence>
<dbReference type="AlphaFoldDB" id="A0A8K0VRR7"/>
<feature type="transmembrane region" description="Helical" evidence="1">
    <location>
        <begin position="600"/>
        <end position="625"/>
    </location>
</feature>
<keyword evidence="1" id="KW-0472">Membrane</keyword>
<feature type="transmembrane region" description="Helical" evidence="1">
    <location>
        <begin position="46"/>
        <end position="70"/>
    </location>
</feature>
<evidence type="ECO:0000313" key="3">
    <source>
        <dbReference type="Proteomes" id="UP000813461"/>
    </source>
</evidence>
<dbReference type="OrthoDB" id="5428040at2759"/>
<evidence type="ECO:0000256" key="1">
    <source>
        <dbReference type="SAM" id="Phobius"/>
    </source>
</evidence>
<sequence length="680" mass="75088">MEHQKYMPVIVDVLQYDALNTKSSIQRPVSPAPTLRQRRFWHKTGIYALCVLVLGTAALVLALGLITFLWKGVDATAIYNRSTMASLWRTIMTKAWVSRAITLSSLVIRLAIAAQAGVCTSMLAALLLERSGVPVPWVAEVSLIRSATTGPHHLASAVLEAFPHIRSPVVLPVLCAMVFTTLLSQFCSTALLSDLKPGIIVTSTNVSAIPYGRNYNSSFSLPYQGNDYWATRPPNYPAFAEYSEPSTVTDDSFYTGKVYRALLPFSNPLKRSLVHTYSGMATVTYLETACVRPSIQAKLKTGRTAPMLVGTISGSPSAHIIQVNPDFNPINEDFNCQMPIVAQYDTDEPRSHKEWSTGMCRLRGDGNRYHGAFLFLNITKGTYQTFMELNPNRTHDVNSDFTAGVWQYLTSPTARLDLSVSLCWTDSATDHHYVDISSNQSRSEPVLSWTLANANFDSSAIRAQLGALKGADGKQLTNQERNILDLDPNLGREPTGSGRVLNFHRMALEEGDYGNNVTAAMCTYCEINDGHIDTVSFWAHRAQITVFQDILTSTSNPALALQAQYFTLLQMAHYDMQPEMDITSPAAVSFFVEVLMPTGWNGYIAVVVVIAVHLICMVLSVWLFLTRTHFTLLGNTWSAVGQITMSGTASADIASTAAMRTDSEIRRRIQRDTSLFKLDD</sequence>